<dbReference type="EMBL" id="JACRTI010000021">
    <property type="protein sequence ID" value="MBC8602100.1"/>
    <property type="molecule type" value="Genomic_DNA"/>
</dbReference>
<accession>A0A3D8HDZ9</accession>
<feature type="domain" description="GFO/IDH/MocA-like oxidoreductase" evidence="2">
    <location>
        <begin position="217"/>
        <end position="344"/>
    </location>
</feature>
<dbReference type="Gene3D" id="3.40.50.720">
    <property type="entry name" value="NAD(P)-binding Rossmann-like Domain"/>
    <property type="match status" value="1"/>
</dbReference>
<dbReference type="InterPro" id="IPR000683">
    <property type="entry name" value="Gfo/Idh/MocA-like_OxRdtase_N"/>
</dbReference>
<dbReference type="InterPro" id="IPR006311">
    <property type="entry name" value="TAT_signal"/>
</dbReference>
<feature type="domain" description="Gfo/Idh/MocA-like oxidoreductase N-terminal" evidence="1">
    <location>
        <begin position="72"/>
        <end position="195"/>
    </location>
</feature>
<gene>
    <name evidence="4" type="ORF">DWU89_10540</name>
    <name evidence="3" type="ORF">H8784_10275</name>
</gene>
<comment type="caution">
    <text evidence="4">The sequence shown here is derived from an EMBL/GenBank/DDBJ whole genome shotgun (WGS) entry which is preliminary data.</text>
</comment>
<dbReference type="Proteomes" id="UP000629596">
    <property type="component" value="Unassembled WGS sequence"/>
</dbReference>
<dbReference type="Pfam" id="PF10518">
    <property type="entry name" value="TAT_signal"/>
    <property type="match status" value="1"/>
</dbReference>
<reference evidence="3 6" key="2">
    <citation type="submission" date="2020-08" db="EMBL/GenBank/DDBJ databases">
        <title>Genome public.</title>
        <authorList>
            <person name="Liu C."/>
            <person name="Sun Q."/>
        </authorList>
    </citation>
    <scope>NUCLEOTIDE SEQUENCE [LARGE SCALE GENOMIC DNA]</scope>
    <source>
        <strain evidence="3 6">426_9</strain>
    </source>
</reference>
<evidence type="ECO:0000313" key="5">
    <source>
        <dbReference type="Proteomes" id="UP000256321"/>
    </source>
</evidence>
<dbReference type="InterPro" id="IPR050463">
    <property type="entry name" value="Gfo/Idh/MocA_oxidrdct_glycsds"/>
</dbReference>
<protein>
    <submittedName>
        <fullName evidence="3 4">Oxidoreductase</fullName>
    </submittedName>
</protein>
<reference evidence="4 5" key="1">
    <citation type="submission" date="2018-07" db="EMBL/GenBank/DDBJ databases">
        <title>Parabacteroides acidifaciens nov. sp., isolated from human feces.</title>
        <authorList>
            <person name="Wang Y.J."/>
        </authorList>
    </citation>
    <scope>NUCLEOTIDE SEQUENCE [LARGE SCALE GENOMIC DNA]</scope>
    <source>
        <strain evidence="4 5">426-9</strain>
    </source>
</reference>
<dbReference type="Proteomes" id="UP000256321">
    <property type="component" value="Unassembled WGS sequence"/>
</dbReference>
<dbReference type="PANTHER" id="PTHR43818">
    <property type="entry name" value="BCDNA.GH03377"/>
    <property type="match status" value="1"/>
</dbReference>
<dbReference type="Pfam" id="PF22725">
    <property type="entry name" value="GFO_IDH_MocA_C3"/>
    <property type="match status" value="1"/>
</dbReference>
<dbReference type="GO" id="GO:0000166">
    <property type="term" value="F:nucleotide binding"/>
    <property type="evidence" value="ECO:0007669"/>
    <property type="project" value="InterPro"/>
</dbReference>
<evidence type="ECO:0000313" key="6">
    <source>
        <dbReference type="Proteomes" id="UP000629596"/>
    </source>
</evidence>
<dbReference type="Pfam" id="PF01408">
    <property type="entry name" value="GFO_IDH_MocA"/>
    <property type="match status" value="1"/>
</dbReference>
<evidence type="ECO:0000259" key="1">
    <source>
        <dbReference type="Pfam" id="PF01408"/>
    </source>
</evidence>
<evidence type="ECO:0000313" key="3">
    <source>
        <dbReference type="EMBL" id="MBC8602100.1"/>
    </source>
</evidence>
<dbReference type="EMBL" id="QREV01000021">
    <property type="protein sequence ID" value="RDU49199.1"/>
    <property type="molecule type" value="Genomic_DNA"/>
</dbReference>
<dbReference type="InterPro" id="IPR055170">
    <property type="entry name" value="GFO_IDH_MocA-like_dom"/>
</dbReference>
<evidence type="ECO:0000313" key="4">
    <source>
        <dbReference type="EMBL" id="RDU49199.1"/>
    </source>
</evidence>
<dbReference type="InterPro" id="IPR036291">
    <property type="entry name" value="NAD(P)-bd_dom_sf"/>
</dbReference>
<sequence>MKRENSISRRSFLKSTAMAGALGAIGTGSASVLTSCAGGGSESAAANKPLKEPGTYYIPELPDLATDGKELKAGVIGCGGRGSGAAENFLEAANGVTIVALADTFKERVDGLADKLKAKGCDIPADKRFVGLDAYKQLIDSGVDVVIVATPPVFRPVHFQYAVEKGKHCFLEKPICVDPVGYRTIMATAKQAQAKNLCVVTGTQRHHQRSYVESYKKIMEGAIGEITGGVVYWNQNMLWFRERQKDWNDCEYMIKDWVNWKWLSGDHIVEQHVHNIDVFTWFSGLKPVKAVGFGSRQRRITGDQYDNFSIDFTMENGIHMHSMCRQIDGCVNNVSEFIQGTKGTWSTANGETVIKDNAGNVVWKYDSEAEKANTKQQNPYVLEHVNWINCIRGGKKIEQASETAVANMAAIMGRESAYSGMETTWEAMTASPLDYTPKDLNLGKMDMSGFTVPVPGKPRDEKKK</sequence>
<dbReference type="Gene3D" id="3.30.360.10">
    <property type="entry name" value="Dihydrodipicolinate Reductase, domain 2"/>
    <property type="match status" value="1"/>
</dbReference>
<dbReference type="PANTHER" id="PTHR43818:SF5">
    <property type="entry name" value="OXIDOREDUCTASE FAMILY PROTEIN"/>
    <property type="match status" value="1"/>
</dbReference>
<name>A0A3D8HDZ9_9BACT</name>
<proteinExistence type="predicted"/>
<dbReference type="NCBIfam" id="TIGR01409">
    <property type="entry name" value="TAT_signal_seq"/>
    <property type="match status" value="1"/>
</dbReference>
<dbReference type="SUPFAM" id="SSF55347">
    <property type="entry name" value="Glyceraldehyde-3-phosphate dehydrogenase-like, C-terminal domain"/>
    <property type="match status" value="1"/>
</dbReference>
<dbReference type="SUPFAM" id="SSF51735">
    <property type="entry name" value="NAD(P)-binding Rossmann-fold domains"/>
    <property type="match status" value="1"/>
</dbReference>
<keyword evidence="6" id="KW-1185">Reference proteome</keyword>
<dbReference type="AlphaFoldDB" id="A0A3D8HDZ9"/>
<dbReference type="PROSITE" id="PS51318">
    <property type="entry name" value="TAT"/>
    <property type="match status" value="1"/>
</dbReference>
<dbReference type="RefSeq" id="WP_115499603.1">
    <property type="nucleotide sequence ID" value="NZ_JACRTI010000021.1"/>
</dbReference>
<organism evidence="4 5">
    <name type="scientific">Parabacteroides acidifaciens</name>
    <dbReference type="NCBI Taxonomy" id="2290935"/>
    <lineage>
        <taxon>Bacteria</taxon>
        <taxon>Pseudomonadati</taxon>
        <taxon>Bacteroidota</taxon>
        <taxon>Bacteroidia</taxon>
        <taxon>Bacteroidales</taxon>
        <taxon>Tannerellaceae</taxon>
        <taxon>Parabacteroides</taxon>
    </lineage>
</organism>
<dbReference type="InterPro" id="IPR019546">
    <property type="entry name" value="TAT_signal_bac_arc"/>
</dbReference>
<evidence type="ECO:0000259" key="2">
    <source>
        <dbReference type="Pfam" id="PF22725"/>
    </source>
</evidence>